<reference evidence="2" key="1">
    <citation type="submission" date="2017-04" db="EMBL/GenBank/DDBJ databases">
        <title>Function of individual gut microbiota members based on whole genome sequencing of pure cultures obtained from chicken caecum.</title>
        <authorList>
            <person name="Medvecky M."/>
            <person name="Cejkova D."/>
            <person name="Polansky O."/>
            <person name="Karasova D."/>
            <person name="Kubasova T."/>
            <person name="Cizek A."/>
            <person name="Rychlik I."/>
        </authorList>
    </citation>
    <scope>NUCLEOTIDE SEQUENCE [LARGE SCALE GENOMIC DNA]</scope>
    <source>
        <strain evidence="2">An71</strain>
    </source>
</reference>
<dbReference type="Proteomes" id="UP000195868">
    <property type="component" value="Unassembled WGS sequence"/>
</dbReference>
<dbReference type="EMBL" id="NFHN01000001">
    <property type="protein sequence ID" value="OUN50359.1"/>
    <property type="molecule type" value="Genomic_DNA"/>
</dbReference>
<sequence>MKKNYVITDEVSSEWIQNVINLSDGDVYPIDTGTAFAYMVDFSNLHYGRVRRHWLVVIPEFQNEWSNAYHAMLTDSEKIANEFIEEYEKQQDSYNDEDSPDFDPDDGEYHYYPELAGRWFDTFAQERENFLKNIL</sequence>
<accession>A0A1Y3UVN3</accession>
<dbReference type="RefSeq" id="WP_087214195.1">
    <property type="nucleotide sequence ID" value="NZ_NFHN01000001.1"/>
</dbReference>
<organism evidence="1 2">
    <name type="scientific">Limosilactobacillus reuteri</name>
    <name type="common">Lactobacillus reuteri</name>
    <dbReference type="NCBI Taxonomy" id="1598"/>
    <lineage>
        <taxon>Bacteria</taxon>
        <taxon>Bacillati</taxon>
        <taxon>Bacillota</taxon>
        <taxon>Bacilli</taxon>
        <taxon>Lactobacillales</taxon>
        <taxon>Lactobacillaceae</taxon>
        <taxon>Limosilactobacillus</taxon>
    </lineage>
</organism>
<evidence type="ECO:0000313" key="2">
    <source>
        <dbReference type="Proteomes" id="UP000195868"/>
    </source>
</evidence>
<protein>
    <recommendedName>
        <fullName evidence="3">DUF4375 domain-containing protein</fullName>
    </recommendedName>
</protein>
<gene>
    <name evidence="1" type="ORF">B5G22_00035</name>
</gene>
<comment type="caution">
    <text evidence="1">The sequence shown here is derived from an EMBL/GenBank/DDBJ whole genome shotgun (WGS) entry which is preliminary data.</text>
</comment>
<proteinExistence type="predicted"/>
<dbReference type="AlphaFoldDB" id="A0A1Y3UVN3"/>
<evidence type="ECO:0000313" key="1">
    <source>
        <dbReference type="EMBL" id="OUN50359.1"/>
    </source>
</evidence>
<name>A0A1Y3UVN3_LIMRT</name>
<evidence type="ECO:0008006" key="3">
    <source>
        <dbReference type="Google" id="ProtNLM"/>
    </source>
</evidence>